<proteinExistence type="predicted"/>
<sequence length="61" mass="6932">MSRNEKTVFYKTVVNTCPSFLNGMKKAVGNIFMKSMGKSEESGQRLQLSNVFSIILCRILR</sequence>
<protein>
    <submittedName>
        <fullName evidence="1">Uncharacterized protein</fullName>
    </submittedName>
</protein>
<name>F2BWQ4_9FIRM</name>
<dbReference type="HOGENOM" id="CLU_2915025_0_0_9"/>
<keyword evidence="2" id="KW-1185">Reference proteome</keyword>
<gene>
    <name evidence="1" type="ORF">HMPREF9083_0633</name>
</gene>
<comment type="caution">
    <text evidence="1">The sequence shown here is derived from an EMBL/GenBank/DDBJ whole genome shotgun (WGS) entry which is preliminary data.</text>
</comment>
<accession>F2BWQ4</accession>
<dbReference type="Proteomes" id="UP000003503">
    <property type="component" value="Unassembled WGS sequence"/>
</dbReference>
<dbReference type="AlphaFoldDB" id="F2BWQ4"/>
<evidence type="ECO:0000313" key="2">
    <source>
        <dbReference type="Proteomes" id="UP000003503"/>
    </source>
</evidence>
<dbReference type="EMBL" id="AFBB01000010">
    <property type="protein sequence ID" value="EGF14320.1"/>
    <property type="molecule type" value="Genomic_DNA"/>
</dbReference>
<evidence type="ECO:0000313" key="1">
    <source>
        <dbReference type="EMBL" id="EGF14320.1"/>
    </source>
</evidence>
<reference evidence="1 2" key="1">
    <citation type="submission" date="2011-02" db="EMBL/GenBank/DDBJ databases">
        <authorList>
            <person name="Muzny D."/>
            <person name="Qin X."/>
            <person name="Deng J."/>
            <person name="Jiang H."/>
            <person name="Liu Y."/>
            <person name="Qu J."/>
            <person name="Song X.-Z."/>
            <person name="Zhang L."/>
            <person name="Thornton R."/>
            <person name="Coyle M."/>
            <person name="Francisco L."/>
            <person name="Jackson L."/>
            <person name="Javaid M."/>
            <person name="Korchina V."/>
            <person name="Kovar C."/>
            <person name="Mata R."/>
            <person name="Mathew T."/>
            <person name="Ngo R."/>
            <person name="Nguyen L."/>
            <person name="Nguyen N."/>
            <person name="Okwuonu G."/>
            <person name="Ongeri F."/>
            <person name="Pham C."/>
            <person name="Simmons D."/>
            <person name="Wilczek-Boney K."/>
            <person name="Hale W."/>
            <person name="Jakkamsetti A."/>
            <person name="Pham P."/>
            <person name="Ruth R."/>
            <person name="San Lucas F."/>
            <person name="Warren J."/>
            <person name="Zhang J."/>
            <person name="Zhao Z."/>
            <person name="Zhou C."/>
            <person name="Zhu D."/>
            <person name="Lee S."/>
            <person name="Bess C."/>
            <person name="Blankenburg K."/>
            <person name="Forbes L."/>
            <person name="Fu Q."/>
            <person name="Gubbala S."/>
            <person name="Hirani K."/>
            <person name="Jayaseelan J.C."/>
            <person name="Lara F."/>
            <person name="Munidasa M."/>
            <person name="Palculict T."/>
            <person name="Patil S."/>
            <person name="Pu L.-L."/>
            <person name="Saada N."/>
            <person name="Tang L."/>
            <person name="Weissenberger G."/>
            <person name="Zhu Y."/>
            <person name="Hemphill L."/>
            <person name="Shang Y."/>
            <person name="Youmans B."/>
            <person name="Ayvaz T."/>
            <person name="Ross M."/>
            <person name="Santibanez J."/>
            <person name="Aqrawi P."/>
            <person name="Gross S."/>
            <person name="Joshi V."/>
            <person name="Fowler G."/>
            <person name="Nazareth L."/>
            <person name="Reid J."/>
            <person name="Worley K."/>
            <person name="Petrosino J."/>
            <person name="Highlander S."/>
            <person name="Gibbs R."/>
        </authorList>
    </citation>
    <scope>NUCLEOTIDE SEQUENCE [LARGE SCALE GENOMIC DNA]</scope>
    <source>
        <strain evidence="1 2">DSM 19965</strain>
    </source>
</reference>
<organism evidence="1 2">
    <name type="scientific">Dialister micraerophilus DSM 19965</name>
    <dbReference type="NCBI Taxonomy" id="888062"/>
    <lineage>
        <taxon>Bacteria</taxon>
        <taxon>Bacillati</taxon>
        <taxon>Bacillota</taxon>
        <taxon>Negativicutes</taxon>
        <taxon>Veillonellales</taxon>
        <taxon>Veillonellaceae</taxon>
        <taxon>Dialister</taxon>
    </lineage>
</organism>